<dbReference type="RefSeq" id="WP_278010918.1">
    <property type="nucleotide sequence ID" value="NZ_CP121112.1"/>
</dbReference>
<comment type="caution">
    <text evidence="1">The sequence shown here is derived from an EMBL/GenBank/DDBJ whole genome shotgun (WGS) entry which is preliminary data.</text>
</comment>
<dbReference type="Proteomes" id="UP001589562">
    <property type="component" value="Unassembled WGS sequence"/>
</dbReference>
<keyword evidence="2" id="KW-1185">Reference proteome</keyword>
<reference evidence="1 2" key="1">
    <citation type="submission" date="2024-09" db="EMBL/GenBank/DDBJ databases">
        <authorList>
            <person name="Sun Q."/>
            <person name="Mori K."/>
        </authorList>
    </citation>
    <scope>NUCLEOTIDE SEQUENCE [LARGE SCALE GENOMIC DNA]</scope>
    <source>
        <strain evidence="1 2">CECT 8365</strain>
    </source>
</reference>
<evidence type="ECO:0000313" key="1">
    <source>
        <dbReference type="EMBL" id="MFB9108234.1"/>
    </source>
</evidence>
<name>A0ABV5H991_9FLAO</name>
<dbReference type="PROSITE" id="PS51257">
    <property type="entry name" value="PROKAR_LIPOPROTEIN"/>
    <property type="match status" value="1"/>
</dbReference>
<protein>
    <recommendedName>
        <fullName evidence="3">Lipoprotein</fullName>
    </recommendedName>
</protein>
<dbReference type="EMBL" id="JBHMFE010000009">
    <property type="protein sequence ID" value="MFB9108234.1"/>
    <property type="molecule type" value="Genomic_DNA"/>
</dbReference>
<accession>A0ABV5H991</accession>
<sequence length="201" mass="23015">MNKFIAIIVSILILSCNSKNNKPKIEIVKETPKTEIKSTENIIAEKAPAIIYDTLVFNENMKGELLNEKFKSAEIKLNFYKKFINPKKINILKTITEKHTKTEIKYLGIINDLNKEDSYHVITNFHVFGIGQMLSPRGRSEVAFINQKNNQIIIYDLAMPYDLPKYIEKNILYFDNEETKIGISIFGGLAPELCIPKIGCN</sequence>
<gene>
    <name evidence="1" type="ORF">ACFFVK_06560</name>
</gene>
<organism evidence="1 2">
    <name type="scientific">Flavobacterium gyeonganense</name>
    <dbReference type="NCBI Taxonomy" id="1310418"/>
    <lineage>
        <taxon>Bacteria</taxon>
        <taxon>Pseudomonadati</taxon>
        <taxon>Bacteroidota</taxon>
        <taxon>Flavobacteriia</taxon>
        <taxon>Flavobacteriales</taxon>
        <taxon>Flavobacteriaceae</taxon>
        <taxon>Flavobacterium</taxon>
    </lineage>
</organism>
<evidence type="ECO:0008006" key="3">
    <source>
        <dbReference type="Google" id="ProtNLM"/>
    </source>
</evidence>
<evidence type="ECO:0000313" key="2">
    <source>
        <dbReference type="Proteomes" id="UP001589562"/>
    </source>
</evidence>
<proteinExistence type="predicted"/>